<feature type="compositionally biased region" description="Polar residues" evidence="2">
    <location>
        <begin position="368"/>
        <end position="405"/>
    </location>
</feature>
<dbReference type="EMBL" id="AUWU02000003">
    <property type="protein sequence ID" value="KAH0575297.1"/>
    <property type="molecule type" value="Genomic_DNA"/>
</dbReference>
<name>V6M5Y8_9EUKA</name>
<evidence type="ECO:0000313" key="4">
    <source>
        <dbReference type="EMBL" id="KAH0575297.1"/>
    </source>
</evidence>
<proteinExistence type="predicted"/>
<feature type="compositionally biased region" description="Low complexity" evidence="2">
    <location>
        <begin position="410"/>
        <end position="427"/>
    </location>
</feature>
<evidence type="ECO:0000256" key="1">
    <source>
        <dbReference type="SAM" id="Coils"/>
    </source>
</evidence>
<evidence type="ECO:0000313" key="3">
    <source>
        <dbReference type="EMBL" id="EST48769.1"/>
    </source>
</evidence>
<dbReference type="Proteomes" id="UP000018208">
    <property type="component" value="Unassembled WGS sequence"/>
</dbReference>
<accession>V6M5Y8</accession>
<sequence>MDSHARIIQDLITERFDQYQEMIENRLKTRKFFLINDLDLPCNPETDHLEGKSVLPIFQNFFGQKILIQDQILKILQSYSDQTHANLKVNLSDHVKTINFLTSNSLKLEVENQKLTQQNSSLNKKLNRLNTEFTKLKSQKIEQLKQYMAVGQMYVPDAENKEVMQPFKPSTQPIGKSVIKWDKGTEIGENVHNVGIAGISPTQPKNLNFQQQKDMQGFEKDLQTEDIVMENIKLQEGTQNINNQSIFLHQQQHINSDNKPSSGLILGQTQNQTLDTNMFTLKKALKLLGVEGICTNLQGFVDLVQRHINNSKTKLENDVTTLKNKQQQQFDQIESLKKQLNKQQLLTEKASINLNQFVRDQALVNNEGSQSQQVVDEQNMESLRQQQNQNQSTILSSDQQMQQGMQFKFSPKNISKSKASSNQSNNSLITSQQDQDDMFMKVTAGKQPRDVNSLKKLPKHRSIGEIETNFLVQNNKDNSEHPNLSSGGKISLQEENSNSTIQHEKNYSGVEHTMNFNNININANFQHQNTEKDTKPRKQLDKKFSFAITEQSKLAFQFNESGEQPLQLTSDFDFKNEKKQLYRDVNENIMERDLGNGLKTLILKHGAQNPQSGLRKEPTALNLRSPDRERHGSNQSILGQPPPGRCDHGVQCYGDLSKDLVNSCDCERAYKPRLRVVKQKSGLDLSCEDLLQAVQIKCNNEEEIAIKMAPQIVAEAEPEQECAQSFEIVTKSFGKKQELGAALGTVAAQKPAMNTILPQEFSINIQAQNGTDDMGAQPVSKQLNVRIPAKTIQRQKPQPAKSKASPRQSLQSEAENIEINELDVVRNILNSNNFQALQVAELSQSKIKPPPKSNCLPVRSRPIPKIPQKIEFDDCLYQDKVQKMKLDIQQKYDTTGYNYDRKDGADFIHRSKYQKGNVK</sequence>
<feature type="region of interest" description="Disordered" evidence="2">
    <location>
        <begin position="368"/>
        <end position="435"/>
    </location>
</feature>
<dbReference type="EMBL" id="KI545978">
    <property type="protein sequence ID" value="EST48769.1"/>
    <property type="molecule type" value="Genomic_DNA"/>
</dbReference>
<feature type="region of interest" description="Disordered" evidence="2">
    <location>
        <begin position="623"/>
        <end position="642"/>
    </location>
</feature>
<protein>
    <submittedName>
        <fullName evidence="3">Uncharacterized protein</fullName>
    </submittedName>
</protein>
<keyword evidence="1" id="KW-0175">Coiled coil</keyword>
<reference evidence="4" key="2">
    <citation type="submission" date="2020-12" db="EMBL/GenBank/DDBJ databases">
        <title>New Spironucleus salmonicida genome in near-complete chromosomes.</title>
        <authorList>
            <person name="Xu F."/>
            <person name="Kurt Z."/>
            <person name="Jimenez-Gonzalez A."/>
            <person name="Astvaldsson A."/>
            <person name="Andersson J.O."/>
            <person name="Svard S.G."/>
        </authorList>
    </citation>
    <scope>NUCLEOTIDE SEQUENCE</scope>
    <source>
        <strain evidence="4">ATCC 50377</strain>
    </source>
</reference>
<gene>
    <name evidence="3" type="ORF">SS50377_11093</name>
    <name evidence="4" type="ORF">SS50377_22924</name>
</gene>
<evidence type="ECO:0000313" key="5">
    <source>
        <dbReference type="Proteomes" id="UP000018208"/>
    </source>
</evidence>
<feature type="region of interest" description="Disordered" evidence="2">
    <location>
        <begin position="790"/>
        <end position="813"/>
    </location>
</feature>
<feature type="coiled-coil region" evidence="1">
    <location>
        <begin position="98"/>
        <end position="139"/>
    </location>
</feature>
<keyword evidence="5" id="KW-1185">Reference proteome</keyword>
<reference evidence="3 4" key="1">
    <citation type="journal article" date="2014" name="PLoS Genet.">
        <title>The Genome of Spironucleus salmonicida Highlights a Fish Pathogen Adapted to Fluctuating Environments.</title>
        <authorList>
            <person name="Xu F."/>
            <person name="Jerlstrom-Hultqvist J."/>
            <person name="Einarsson E."/>
            <person name="Astvaldsson A."/>
            <person name="Svard S.G."/>
            <person name="Andersson J.O."/>
        </authorList>
    </citation>
    <scope>NUCLEOTIDE SEQUENCE</scope>
    <source>
        <strain evidence="4">ATCC 50377</strain>
    </source>
</reference>
<dbReference type="AlphaFoldDB" id="V6M5Y8"/>
<organism evidence="3">
    <name type="scientific">Spironucleus salmonicida</name>
    <dbReference type="NCBI Taxonomy" id="348837"/>
    <lineage>
        <taxon>Eukaryota</taxon>
        <taxon>Metamonada</taxon>
        <taxon>Diplomonadida</taxon>
        <taxon>Hexamitidae</taxon>
        <taxon>Hexamitinae</taxon>
        <taxon>Spironucleus</taxon>
    </lineage>
</organism>
<dbReference type="VEuPathDB" id="GiardiaDB:SS50377_22924"/>
<evidence type="ECO:0000256" key="2">
    <source>
        <dbReference type="SAM" id="MobiDB-lite"/>
    </source>
</evidence>